<evidence type="ECO:0000259" key="4">
    <source>
        <dbReference type="PROSITE" id="PS50102"/>
    </source>
</evidence>
<accession>A0A066VRC2</accession>
<dbReference type="Proteomes" id="UP000027361">
    <property type="component" value="Unassembled WGS sequence"/>
</dbReference>
<feature type="compositionally biased region" description="Basic and acidic residues" evidence="3">
    <location>
        <begin position="473"/>
        <end position="514"/>
    </location>
</feature>
<dbReference type="OrthoDB" id="48651at2759"/>
<gene>
    <name evidence="5" type="ORF">K437DRAFT_295626</name>
</gene>
<feature type="compositionally biased region" description="Low complexity" evidence="3">
    <location>
        <begin position="407"/>
        <end position="427"/>
    </location>
</feature>
<dbReference type="AlphaFoldDB" id="A0A066VRC2"/>
<sequence>MAPKKNKMSLTDFLGDSGGKTSWADDMDDLPTAPAPRESSYARGGGDYLSSMPDRKDRDAAFAAGSGAYGGPPRDDVPLPTRPPFTAFIGNLNFDVTEGDVLDFFAPLTVTSTRLVSGPDGRPKGFGYVEFDSVDTLKGALERHGGSFGGRTVRISVAEPPRTDRPGFAPSIADEASQWRRAGPLAADGPGGIGLRRRESNFGGTGSRFGAGGDGPSGFDSMEVGEGGRRVGFGSGFQSGGPTPERAAGGFGRSRYAADAAGPGGYGGPGPISSEPGPGDEASNWRTGKPVESTAFGSGGPGTPRSDRPPAGSRRESLATDMDEKYAGLERMGFGAKFSPAAAPTSPTEKRGGFGFGERKNSAFGAGAAGLGSSGDRTPAAPGPADEADTWRSSRKGSVAASASRKPSTSDAAAAGGDDGSGPAAPTQRKRLELKPRSEGADAAGAGAATSPTSAGTSSKGGVNPFGNAKPVDAAERERQIEERMRQRDAERKEERERKRERELERKEKEKKTVGDASTKAGADAPSTPTTDGSVSAEDGSAAAAAKRPSQGQLNPPTNPWKKVEPKARQQPSETSASSSPTASASGAKIPRGGAPAGAQCRTSASASSQSPAPANASGEAASTCGSEKRFEAASPAAPQQRECAAPATGAWGGGRKAAGALAVAAGGAPKEKDGADAGAEVAKAVMSVEIKE</sequence>
<evidence type="ECO:0000313" key="6">
    <source>
        <dbReference type="Proteomes" id="UP000027361"/>
    </source>
</evidence>
<feature type="compositionally biased region" description="Low complexity" evidence="3">
    <location>
        <begin position="441"/>
        <end position="462"/>
    </location>
</feature>
<dbReference type="HOGENOM" id="CLU_397502_0_0_1"/>
<organism evidence="5 6">
    <name type="scientific">Tilletiaria anomala (strain ATCC 24038 / CBS 436.72 / UBC 951)</name>
    <dbReference type="NCBI Taxonomy" id="1037660"/>
    <lineage>
        <taxon>Eukaryota</taxon>
        <taxon>Fungi</taxon>
        <taxon>Dikarya</taxon>
        <taxon>Basidiomycota</taxon>
        <taxon>Ustilaginomycotina</taxon>
        <taxon>Exobasidiomycetes</taxon>
        <taxon>Georgefischeriales</taxon>
        <taxon>Tilletiariaceae</taxon>
        <taxon>Tilletiaria</taxon>
    </lineage>
</organism>
<dbReference type="SMART" id="SM00360">
    <property type="entry name" value="RRM"/>
    <property type="match status" value="1"/>
</dbReference>
<keyword evidence="6" id="KW-1185">Reference proteome</keyword>
<dbReference type="STRING" id="1037660.A0A066VRC2"/>
<evidence type="ECO:0000256" key="3">
    <source>
        <dbReference type="SAM" id="MobiDB-lite"/>
    </source>
</evidence>
<dbReference type="GO" id="GO:0005730">
    <property type="term" value="C:nucleolus"/>
    <property type="evidence" value="ECO:0007669"/>
    <property type="project" value="TreeGrafter"/>
</dbReference>
<dbReference type="GeneID" id="25267275"/>
<protein>
    <recommendedName>
        <fullName evidence="4">RRM domain-containing protein</fullName>
    </recommendedName>
</protein>
<dbReference type="PANTHER" id="PTHR23236">
    <property type="entry name" value="EUKARYOTIC TRANSLATION INITIATION FACTOR 4B/4H"/>
    <property type="match status" value="1"/>
</dbReference>
<dbReference type="GO" id="GO:0003723">
    <property type="term" value="F:RNA binding"/>
    <property type="evidence" value="ECO:0007669"/>
    <property type="project" value="UniProtKB-UniRule"/>
</dbReference>
<evidence type="ECO:0000256" key="1">
    <source>
        <dbReference type="ARBA" id="ARBA00022884"/>
    </source>
</evidence>
<proteinExistence type="predicted"/>
<keyword evidence="1 2" id="KW-0694">RNA-binding</keyword>
<feature type="compositionally biased region" description="Low complexity" evidence="3">
    <location>
        <begin position="572"/>
        <end position="586"/>
    </location>
</feature>
<dbReference type="SUPFAM" id="SSF54928">
    <property type="entry name" value="RNA-binding domain, RBD"/>
    <property type="match status" value="1"/>
</dbReference>
<dbReference type="PANTHER" id="PTHR23236:SF11">
    <property type="entry name" value="EUKARYOTIC TRANSLATION INITIATION FACTOR 4H"/>
    <property type="match status" value="1"/>
</dbReference>
<evidence type="ECO:0000256" key="2">
    <source>
        <dbReference type="PROSITE-ProRule" id="PRU00176"/>
    </source>
</evidence>
<feature type="compositionally biased region" description="Low complexity" evidence="3">
    <location>
        <begin position="271"/>
        <end position="281"/>
    </location>
</feature>
<dbReference type="EMBL" id="JMSN01000081">
    <property type="protein sequence ID" value="KDN41319.1"/>
    <property type="molecule type" value="Genomic_DNA"/>
</dbReference>
<feature type="compositionally biased region" description="Low complexity" evidence="3">
    <location>
        <begin position="604"/>
        <end position="618"/>
    </location>
</feature>
<dbReference type="InterPro" id="IPR035979">
    <property type="entry name" value="RBD_domain_sf"/>
</dbReference>
<dbReference type="InterPro" id="IPR000504">
    <property type="entry name" value="RRM_dom"/>
</dbReference>
<feature type="compositionally biased region" description="Basic and acidic residues" evidence="3">
    <location>
        <begin position="348"/>
        <end position="361"/>
    </location>
</feature>
<feature type="compositionally biased region" description="Basic and acidic residues" evidence="3">
    <location>
        <begin position="430"/>
        <end position="440"/>
    </location>
</feature>
<reference evidence="5 6" key="1">
    <citation type="submission" date="2014-05" db="EMBL/GenBank/DDBJ databases">
        <title>Draft genome sequence of a rare smut relative, Tilletiaria anomala UBC 951.</title>
        <authorList>
            <consortium name="DOE Joint Genome Institute"/>
            <person name="Toome M."/>
            <person name="Kuo A."/>
            <person name="Henrissat B."/>
            <person name="Lipzen A."/>
            <person name="Tritt A."/>
            <person name="Yoshinaga Y."/>
            <person name="Zane M."/>
            <person name="Barry K."/>
            <person name="Grigoriev I.V."/>
            <person name="Spatafora J.W."/>
            <person name="Aimea M.C."/>
        </authorList>
    </citation>
    <scope>NUCLEOTIDE SEQUENCE [LARGE SCALE GENOMIC DNA]</scope>
    <source>
        <strain evidence="5 6">UBC 951</strain>
    </source>
</reference>
<comment type="caution">
    <text evidence="5">The sequence shown here is derived from an EMBL/GenBank/DDBJ whole genome shotgun (WGS) entry which is preliminary data.</text>
</comment>
<feature type="domain" description="RRM" evidence="4">
    <location>
        <begin position="85"/>
        <end position="160"/>
    </location>
</feature>
<name>A0A066VRC2_TILAU</name>
<dbReference type="RefSeq" id="XP_013241674.1">
    <property type="nucleotide sequence ID" value="XM_013386220.1"/>
</dbReference>
<dbReference type="InterPro" id="IPR012677">
    <property type="entry name" value="Nucleotide-bd_a/b_plait_sf"/>
</dbReference>
<dbReference type="OMA" id="WTTVPNK"/>
<dbReference type="Pfam" id="PF00076">
    <property type="entry name" value="RRM_1"/>
    <property type="match status" value="1"/>
</dbReference>
<dbReference type="PROSITE" id="PS50102">
    <property type="entry name" value="RRM"/>
    <property type="match status" value="1"/>
</dbReference>
<evidence type="ECO:0000313" key="5">
    <source>
        <dbReference type="EMBL" id="KDN41319.1"/>
    </source>
</evidence>
<feature type="compositionally biased region" description="Basic and acidic residues" evidence="3">
    <location>
        <begin position="305"/>
        <end position="328"/>
    </location>
</feature>
<dbReference type="InParanoid" id="A0A066VRC2"/>
<feature type="region of interest" description="Disordered" evidence="3">
    <location>
        <begin position="231"/>
        <end position="657"/>
    </location>
</feature>
<dbReference type="Gene3D" id="3.30.70.330">
    <property type="match status" value="1"/>
</dbReference>
<feature type="region of interest" description="Disordered" evidence="3">
    <location>
        <begin position="1"/>
        <end position="77"/>
    </location>
</feature>